<feature type="chain" id="PRO_5020922171" evidence="1">
    <location>
        <begin position="27"/>
        <end position="696"/>
    </location>
</feature>
<dbReference type="AlphaFoldDB" id="A0A4R6IDI1"/>
<comment type="caution">
    <text evidence="2">The sequence shown here is derived from an EMBL/GenBank/DDBJ whole genome shotgun (WGS) entry which is preliminary data.</text>
</comment>
<evidence type="ECO:0000313" key="2">
    <source>
        <dbReference type="EMBL" id="TDO20323.1"/>
    </source>
</evidence>
<name>A0A4R6IDI1_9SPHI</name>
<dbReference type="RefSeq" id="WP_133558682.1">
    <property type="nucleotide sequence ID" value="NZ_SNWM01000005.1"/>
</dbReference>
<dbReference type="OrthoDB" id="10020324at2"/>
<organism evidence="2 3">
    <name type="scientific">Pedobacter duraquae</name>
    <dbReference type="NCBI Taxonomy" id="425511"/>
    <lineage>
        <taxon>Bacteria</taxon>
        <taxon>Pseudomonadati</taxon>
        <taxon>Bacteroidota</taxon>
        <taxon>Sphingobacteriia</taxon>
        <taxon>Sphingobacteriales</taxon>
        <taxon>Sphingobacteriaceae</taxon>
        <taxon>Pedobacter</taxon>
    </lineage>
</organism>
<gene>
    <name evidence="2" type="ORF">CLV32_4083</name>
</gene>
<dbReference type="EMBL" id="SNWM01000005">
    <property type="protein sequence ID" value="TDO20323.1"/>
    <property type="molecule type" value="Genomic_DNA"/>
</dbReference>
<evidence type="ECO:0000313" key="3">
    <source>
        <dbReference type="Proteomes" id="UP000295499"/>
    </source>
</evidence>
<feature type="signal peptide" evidence="1">
    <location>
        <begin position="1"/>
        <end position="26"/>
    </location>
</feature>
<keyword evidence="3" id="KW-1185">Reference proteome</keyword>
<protein>
    <submittedName>
        <fullName evidence="2">Uncharacterized protein</fullName>
    </submittedName>
</protein>
<keyword evidence="1" id="KW-0732">Signal</keyword>
<proteinExistence type="predicted"/>
<dbReference type="Proteomes" id="UP000295499">
    <property type="component" value="Unassembled WGS sequence"/>
</dbReference>
<accession>A0A4R6IDI1</accession>
<evidence type="ECO:0000256" key="1">
    <source>
        <dbReference type="SAM" id="SignalP"/>
    </source>
</evidence>
<reference evidence="2 3" key="1">
    <citation type="submission" date="2019-03" db="EMBL/GenBank/DDBJ databases">
        <title>Genomic Encyclopedia of Archaeal and Bacterial Type Strains, Phase II (KMG-II): from individual species to whole genera.</title>
        <authorList>
            <person name="Goeker M."/>
        </authorList>
    </citation>
    <scope>NUCLEOTIDE SEQUENCE [LARGE SCALE GENOMIC DNA]</scope>
    <source>
        <strain evidence="2 3">DSM 19034</strain>
    </source>
</reference>
<sequence length="696" mass="77968">MKTDLLVVLMRGLCMLALLGSNSLKAQVDTIYQDSFKDCKGVKPIIVELKDKKFVTLKIDGAILSYGKFADKDIKSELEAALKKSFNLSCSDAAISSNYQELLLKLPHNILSRIKKKIEEPTEGISAKVWNLDSANSLIEIQNIDDSYTYTVMSKSVIELNSNLPILTYKDGNYVFNAASINKSALVRDSIVTILNIINSNKKIKQPSVYLNIDSPSYQILLIKEQLKVPISPKFVNKIKGVQVQDTIAELKGFSPKLGGKIYKVNFLPLPVTVAEKAVSGNTINREEVIALIENRIKSIADEDGDAASIELKGELVELHSEQSECDCNLPMQLLKLNGKYLKIEYVKFDTYNNALYLNIVGTIDGVQINPIINTGWGLKLASLMNNGGSMPVKLNGKTYYLQFCELFKISPVVEPISYEFQDESYIIKPGGGAVLKRRQLIDLISASAFIDPFGLNDASAKAPITAELYASFYLNRGRRSWLRTVNVMATVTSDYLRSKDNFVETQFVNYNQFTYREIDFLKHINFSFRPLLNIVTINAANLNLLVEFNTGGQVSGANFRQVYLTKAKTDSTVYNNLSAYTGVFQTRFKVADHKSRFGFDLQVNYLTGYRLFDDRFKGLRGDHPLAVLTSEDFKSGLGNILDIDFNIFIQPKKAISKINRGGIYIKTKVSKALGYKSGFFAFMLGYSTDIQNFFK</sequence>